<dbReference type="EMBL" id="JABEPP010000007">
    <property type="protein sequence ID" value="NNM75241.1"/>
    <property type="molecule type" value="Genomic_DNA"/>
</dbReference>
<feature type="transmembrane region" description="Helical" evidence="8">
    <location>
        <begin position="383"/>
        <end position="407"/>
    </location>
</feature>
<dbReference type="GO" id="GO:0005886">
    <property type="term" value="C:plasma membrane"/>
    <property type="evidence" value="ECO:0007669"/>
    <property type="project" value="UniProtKB-SubCell"/>
</dbReference>
<feature type="transmembrane region" description="Helical" evidence="8">
    <location>
        <begin position="440"/>
        <end position="460"/>
    </location>
</feature>
<dbReference type="InterPro" id="IPR003342">
    <property type="entry name" value="ArnT-like_N"/>
</dbReference>
<evidence type="ECO:0000256" key="7">
    <source>
        <dbReference type="ARBA" id="ARBA00023136"/>
    </source>
</evidence>
<dbReference type="GO" id="GO:0006493">
    <property type="term" value="P:protein O-linked glycosylation"/>
    <property type="evidence" value="ECO:0007669"/>
    <property type="project" value="InterPro"/>
</dbReference>
<gene>
    <name evidence="10" type="ORF">HJG44_23045</name>
</gene>
<feature type="transmembrane region" description="Helical" evidence="8">
    <location>
        <begin position="298"/>
        <end position="322"/>
    </location>
</feature>
<feature type="transmembrane region" description="Helical" evidence="8">
    <location>
        <begin position="329"/>
        <end position="347"/>
    </location>
</feature>
<feature type="transmembrane region" description="Helical" evidence="8">
    <location>
        <begin position="203"/>
        <end position="232"/>
    </location>
</feature>
<organism evidence="10 11">
    <name type="scientific">Enterovirga aerilata</name>
    <dbReference type="NCBI Taxonomy" id="2730920"/>
    <lineage>
        <taxon>Bacteria</taxon>
        <taxon>Pseudomonadati</taxon>
        <taxon>Pseudomonadota</taxon>
        <taxon>Alphaproteobacteria</taxon>
        <taxon>Hyphomicrobiales</taxon>
        <taxon>Methylobacteriaceae</taxon>
        <taxon>Enterovirga</taxon>
    </lineage>
</organism>
<keyword evidence="5 8" id="KW-0812">Transmembrane</keyword>
<evidence type="ECO:0000256" key="3">
    <source>
        <dbReference type="ARBA" id="ARBA00022676"/>
    </source>
</evidence>
<comment type="subcellular location">
    <subcellularLocation>
        <location evidence="1">Cell membrane</location>
        <topology evidence="1">Multi-pass membrane protein</topology>
    </subcellularLocation>
</comment>
<dbReference type="PANTHER" id="PTHR33908">
    <property type="entry name" value="MANNOSYLTRANSFERASE YKCB-RELATED"/>
    <property type="match status" value="1"/>
</dbReference>
<keyword evidence="11" id="KW-1185">Reference proteome</keyword>
<feature type="domain" description="ArnT-like N-terminal" evidence="9">
    <location>
        <begin position="115"/>
        <end position="267"/>
    </location>
</feature>
<feature type="transmembrane region" description="Helical" evidence="8">
    <location>
        <begin position="172"/>
        <end position="191"/>
    </location>
</feature>
<dbReference type="GO" id="GO:0000030">
    <property type="term" value="F:mannosyltransferase activity"/>
    <property type="evidence" value="ECO:0007669"/>
    <property type="project" value="InterPro"/>
</dbReference>
<evidence type="ECO:0000256" key="4">
    <source>
        <dbReference type="ARBA" id="ARBA00022679"/>
    </source>
</evidence>
<evidence type="ECO:0000256" key="6">
    <source>
        <dbReference type="ARBA" id="ARBA00022989"/>
    </source>
</evidence>
<feature type="transmembrane region" description="Helical" evidence="8">
    <location>
        <begin position="353"/>
        <end position="371"/>
    </location>
</feature>
<evidence type="ECO:0000313" key="10">
    <source>
        <dbReference type="EMBL" id="NNM75241.1"/>
    </source>
</evidence>
<evidence type="ECO:0000259" key="9">
    <source>
        <dbReference type="Pfam" id="PF02366"/>
    </source>
</evidence>
<dbReference type="PANTHER" id="PTHR33908:SF3">
    <property type="entry name" value="UNDECAPRENYL PHOSPHATE-ALPHA-4-AMINO-4-DEOXY-L-ARABINOSE ARABINOSYL TRANSFERASE"/>
    <property type="match status" value="1"/>
</dbReference>
<keyword evidence="6 8" id="KW-1133">Transmembrane helix</keyword>
<dbReference type="GO" id="GO:0009103">
    <property type="term" value="P:lipopolysaccharide biosynthetic process"/>
    <property type="evidence" value="ECO:0007669"/>
    <property type="project" value="TreeGrafter"/>
</dbReference>
<proteinExistence type="predicted"/>
<feature type="transmembrane region" description="Helical" evidence="8">
    <location>
        <begin position="413"/>
        <end position="433"/>
    </location>
</feature>
<accession>A0A849IDB4</accession>
<dbReference type="RefSeq" id="WP_171220727.1">
    <property type="nucleotide sequence ID" value="NZ_JABEPP010000007.1"/>
</dbReference>
<feature type="transmembrane region" description="Helical" evidence="8">
    <location>
        <begin position="244"/>
        <end position="266"/>
    </location>
</feature>
<evidence type="ECO:0000256" key="5">
    <source>
        <dbReference type="ARBA" id="ARBA00022692"/>
    </source>
</evidence>
<keyword evidence="2" id="KW-1003">Cell membrane</keyword>
<keyword evidence="3" id="KW-0328">Glycosyltransferase</keyword>
<name>A0A849IDB4_9HYPH</name>
<dbReference type="AlphaFoldDB" id="A0A849IDB4"/>
<reference evidence="10 11" key="1">
    <citation type="submission" date="2020-04" db="EMBL/GenBank/DDBJ databases">
        <title>Enterovirga sp. isolate from soil.</title>
        <authorList>
            <person name="Chea S."/>
            <person name="Kim D.-U."/>
        </authorList>
    </citation>
    <scope>NUCLEOTIDE SEQUENCE [LARGE SCALE GENOMIC DNA]</scope>
    <source>
        <strain evidence="10 11">DB1703</strain>
    </source>
</reference>
<protein>
    <submittedName>
        <fullName evidence="10">Glycosyltransferase family 39 protein</fullName>
    </submittedName>
</protein>
<evidence type="ECO:0000313" key="11">
    <source>
        <dbReference type="Proteomes" id="UP000564885"/>
    </source>
</evidence>
<feature type="transmembrane region" description="Helical" evidence="8">
    <location>
        <begin position="148"/>
        <end position="165"/>
    </location>
</feature>
<dbReference type="GO" id="GO:0010041">
    <property type="term" value="P:response to iron(III) ion"/>
    <property type="evidence" value="ECO:0007669"/>
    <property type="project" value="TreeGrafter"/>
</dbReference>
<dbReference type="Pfam" id="PF02366">
    <property type="entry name" value="PMT"/>
    <property type="match status" value="1"/>
</dbReference>
<comment type="caution">
    <text evidence="10">The sequence shown here is derived from an EMBL/GenBank/DDBJ whole genome shotgun (WGS) entry which is preliminary data.</text>
</comment>
<evidence type="ECO:0000256" key="8">
    <source>
        <dbReference type="SAM" id="Phobius"/>
    </source>
</evidence>
<evidence type="ECO:0000256" key="2">
    <source>
        <dbReference type="ARBA" id="ARBA00022475"/>
    </source>
</evidence>
<dbReference type="GO" id="GO:0016763">
    <property type="term" value="F:pentosyltransferase activity"/>
    <property type="evidence" value="ECO:0007669"/>
    <property type="project" value="TreeGrafter"/>
</dbReference>
<evidence type="ECO:0000256" key="1">
    <source>
        <dbReference type="ARBA" id="ARBA00004651"/>
    </source>
</evidence>
<feature type="transmembrane region" description="Helical" evidence="8">
    <location>
        <begin position="118"/>
        <end position="142"/>
    </location>
</feature>
<sequence>MAGIAAARSATIDRARDPSWAERLLAFAERSHARAAALIVVLSLACFLPGFASLQPMDRDEPRFAQATKQMLETGDFIDIRFQDEARYKKPIGIHWMQAAAVSAGEALGVPQARTTIWLYRVPSLLGAIGAALLTYWAALAFAGRREAFLAASFMAGSVILMVEARLAKTDAMLLACCVAAMGALARAWLARALPRQPTRTVLIFWIAVALGILVKGPMVVMFTGLAAAVLSIRERSAAWLRGLRPWLGLAIILVAVLPWFVAIAWKSGGEFYRLAVGDDMLGKVTTGQQKHGAPPGFYLVAYFATFWPAALLAAIAAPFAWLHRHEDWAAFLLAWVVPAWIVFEAVPTKLPHYVMPLYPAFAILAVRAMTEGFVGPHRPGARLAYLAMPFIPVGLTAGLCFGTWMLDRTLPWAALPFLLAACGAAIGSWLCFSRAEVTRAALVGVVAAPILAIGVFGFAQPVLQSLKLSPRLAAAAEAAGCPGAPVATLGYREPSLVFLVGTSLDMLETPQEAADFLSQPGCRVLLVDSRFEPAFLQLLGERVTREPAARIAGFNINGGRRTDIGVYRAGR</sequence>
<keyword evidence="4 10" id="KW-0808">Transferase</keyword>
<dbReference type="InterPro" id="IPR050297">
    <property type="entry name" value="LipidA_mod_glycosyltrf_83"/>
</dbReference>
<keyword evidence="7 8" id="KW-0472">Membrane</keyword>
<dbReference type="Proteomes" id="UP000564885">
    <property type="component" value="Unassembled WGS sequence"/>
</dbReference>
<feature type="transmembrane region" description="Helical" evidence="8">
    <location>
        <begin position="35"/>
        <end position="54"/>
    </location>
</feature>